<dbReference type="InterPro" id="IPR041118">
    <property type="entry name" value="Rx_N"/>
</dbReference>
<feature type="domain" description="NB-ARC" evidence="6">
    <location>
        <begin position="220"/>
        <end position="398"/>
    </location>
</feature>
<feature type="domain" description="Disease resistance protein At4g27190-like leucine-rich repeats" evidence="8">
    <location>
        <begin position="966"/>
        <end position="1102"/>
    </location>
</feature>
<dbReference type="Gene3D" id="3.80.10.10">
    <property type="entry name" value="Ribonuclease Inhibitor"/>
    <property type="match status" value="3"/>
</dbReference>
<dbReference type="InterPro" id="IPR042197">
    <property type="entry name" value="Apaf_helical"/>
</dbReference>
<dbReference type="Pfam" id="PF25019">
    <property type="entry name" value="LRR_R13L1-DRL21"/>
    <property type="match status" value="1"/>
</dbReference>
<dbReference type="InterPro" id="IPR057135">
    <property type="entry name" value="At4g27190-like_LRR"/>
</dbReference>
<dbReference type="Pfam" id="PF00931">
    <property type="entry name" value="NB-ARC"/>
    <property type="match status" value="1"/>
</dbReference>
<comment type="caution">
    <text evidence="11">The sequence shown here is derived from an EMBL/GenBank/DDBJ whole genome shotgun (WGS) entry which is preliminary data.</text>
</comment>
<keyword evidence="5" id="KW-0067">ATP-binding</keyword>
<dbReference type="FunFam" id="1.10.10.10:FF:000322">
    <property type="entry name" value="Probable disease resistance protein At1g63360"/>
    <property type="match status" value="1"/>
</dbReference>
<dbReference type="InterPro" id="IPR036388">
    <property type="entry name" value="WH-like_DNA-bd_sf"/>
</dbReference>
<keyword evidence="2" id="KW-0677">Repeat</keyword>
<dbReference type="SUPFAM" id="SSF52058">
    <property type="entry name" value="L domain-like"/>
    <property type="match status" value="2"/>
</dbReference>
<evidence type="ECO:0000256" key="5">
    <source>
        <dbReference type="ARBA" id="ARBA00022840"/>
    </source>
</evidence>
<keyword evidence="4" id="KW-0611">Plant defense</keyword>
<reference evidence="11 12" key="1">
    <citation type="journal article" date="2021" name="Commun. Biol.">
        <title>The genome of Shorea leprosula (Dipterocarpaceae) highlights the ecological relevance of drought in aseasonal tropical rainforests.</title>
        <authorList>
            <person name="Ng K.K.S."/>
            <person name="Kobayashi M.J."/>
            <person name="Fawcett J.A."/>
            <person name="Hatakeyama M."/>
            <person name="Paape T."/>
            <person name="Ng C.H."/>
            <person name="Ang C.C."/>
            <person name="Tnah L.H."/>
            <person name="Lee C.T."/>
            <person name="Nishiyama T."/>
            <person name="Sese J."/>
            <person name="O'Brien M.J."/>
            <person name="Copetti D."/>
            <person name="Mohd Noor M.I."/>
            <person name="Ong R.C."/>
            <person name="Putra M."/>
            <person name="Sireger I.Z."/>
            <person name="Indrioko S."/>
            <person name="Kosugi Y."/>
            <person name="Izuno A."/>
            <person name="Isagi Y."/>
            <person name="Lee S.L."/>
            <person name="Shimizu K.K."/>
        </authorList>
    </citation>
    <scope>NUCLEOTIDE SEQUENCE [LARGE SCALE GENOMIC DNA]</scope>
    <source>
        <strain evidence="11">214</strain>
    </source>
</reference>
<dbReference type="Gene3D" id="1.10.10.10">
    <property type="entry name" value="Winged helix-like DNA-binding domain superfamily/Winged helix DNA-binding domain"/>
    <property type="match status" value="1"/>
</dbReference>
<dbReference type="Proteomes" id="UP001054252">
    <property type="component" value="Unassembled WGS sequence"/>
</dbReference>
<dbReference type="PRINTS" id="PR00364">
    <property type="entry name" value="DISEASERSIST"/>
</dbReference>
<keyword evidence="1" id="KW-0433">Leucine-rich repeat</keyword>
<keyword evidence="3" id="KW-0547">Nucleotide-binding</keyword>
<proteinExistence type="predicted"/>
<keyword evidence="12" id="KW-1185">Reference proteome</keyword>
<dbReference type="InterPro" id="IPR056789">
    <property type="entry name" value="LRR_R13L1-DRL21"/>
</dbReference>
<dbReference type="EMBL" id="BPVZ01000044">
    <property type="protein sequence ID" value="GKV15660.1"/>
    <property type="molecule type" value="Genomic_DNA"/>
</dbReference>
<gene>
    <name evidence="11" type="ORF">SLEP1_g26430</name>
</gene>
<evidence type="ECO:0000256" key="1">
    <source>
        <dbReference type="ARBA" id="ARBA00022614"/>
    </source>
</evidence>
<accession>A0AAV5JY78</accession>
<dbReference type="SUPFAM" id="SSF52540">
    <property type="entry name" value="P-loop containing nucleoside triphosphate hydrolases"/>
    <property type="match status" value="1"/>
</dbReference>
<dbReference type="GO" id="GO:0051707">
    <property type="term" value="P:response to other organism"/>
    <property type="evidence" value="ECO:0007669"/>
    <property type="project" value="UniProtKB-ARBA"/>
</dbReference>
<feature type="domain" description="Disease resistance N-terminal" evidence="7">
    <location>
        <begin position="53"/>
        <end position="138"/>
    </location>
</feature>
<evidence type="ECO:0000259" key="7">
    <source>
        <dbReference type="Pfam" id="PF18052"/>
    </source>
</evidence>
<dbReference type="Gene3D" id="1.20.5.4130">
    <property type="match status" value="1"/>
</dbReference>
<dbReference type="Pfam" id="PF18052">
    <property type="entry name" value="Rx_N"/>
    <property type="match status" value="1"/>
</dbReference>
<evidence type="ECO:0000259" key="9">
    <source>
        <dbReference type="Pfam" id="PF23559"/>
    </source>
</evidence>
<evidence type="ECO:0000256" key="3">
    <source>
        <dbReference type="ARBA" id="ARBA00022741"/>
    </source>
</evidence>
<dbReference type="AlphaFoldDB" id="A0AAV5JY78"/>
<evidence type="ECO:0000313" key="12">
    <source>
        <dbReference type="Proteomes" id="UP001054252"/>
    </source>
</evidence>
<dbReference type="Pfam" id="PF23247">
    <property type="entry name" value="LRR_RPS2"/>
    <property type="match status" value="1"/>
</dbReference>
<feature type="domain" description="Disease resistance protein winged helix" evidence="9">
    <location>
        <begin position="483"/>
        <end position="565"/>
    </location>
</feature>
<dbReference type="GO" id="GO:0043531">
    <property type="term" value="F:ADP binding"/>
    <property type="evidence" value="ECO:0007669"/>
    <property type="project" value="InterPro"/>
</dbReference>
<dbReference type="GO" id="GO:0006952">
    <property type="term" value="P:defense response"/>
    <property type="evidence" value="ECO:0007669"/>
    <property type="project" value="UniProtKB-KW"/>
</dbReference>
<dbReference type="GO" id="GO:0005524">
    <property type="term" value="F:ATP binding"/>
    <property type="evidence" value="ECO:0007669"/>
    <property type="project" value="UniProtKB-KW"/>
</dbReference>
<name>A0AAV5JY78_9ROSI</name>
<sequence length="1134" mass="126874">MERPSSFFILSLACGSRGLASALLHTVFSTFLCVQTIMAAEIALTYVLKPLIEGALSKVGSFAADPIIMACCWKKELAKLQNFLNTIQGVLLDAEGKQESNPAIKDWLRDLQDVAYDAEDVLDEYACHNLQRKAALEESACDNLQHKVETGVQKLIQVCTSPFFYLEMAGKIKQINERLGDLIARSSLLNLMAGSTIHTRQAAHNITDSLLDTSKVVGRDDDLSKIVDSLAELRSQHHLSAISIIGMAGVGKTTLARSLYKKVEEENLYDLLAWVCVSDEFDDTRILREMSEHFNRGGGGRDSMNVLATDLEKIFKKKTVLLILDDVWCKEAYKWKLFCSRLSKIVSTASIVITTRSEDVASRIQSELHTDKDNTRKHFVQGLSKDECWSIIEEKVLRSCPSIPSRLEDIGRAIAEKCGGLPLVAAVIGGTLSKHINNAGMWLDIRDDNAWDSLYANEILPVLKISFDHLCAPLKKCFSYCSIFPKDSTMEKDDLIQLWMAQGFLGQSNDMEETGNQYFDELLSNSLFQDVDELLSNCLLQDVEREHRLGYIVCCKMHDVVHDLAVSTSQGEILIWNAGSTIDENSGIRHLGVKFDGQGLPNIPRGVAQRLRSLICDVNVFSSIAFDWKSLRSLKLLGWTSTELPASLGKLKHLKYLDFAESDIKVLPKSSSKLYNLQTLRFSRFSRNVLLNFEETLQKFPDSLTKLISLRHICHSFIPRAYGVGIRYSARGIGQLTSLKTLGIGFHVGKEKGYKIEELGCLSQLEGELEIEKLEQVRSKLEATAAKLKEKTKLYALTFSWDNSCREGNYNNAEEILDALQPHSNLKSLRINNYPGEKFPWWIAGSVNGSGSSFLLNNLDVVESITLFPALKRLKISDMESLEEGVEVHEEGKGVAVLPCLEYLSIYGCPRLKTWNQSRSTQLSKVIITSCPNLAAISFLDGLTSLKYLRLMNCEELTCLPNRLGSYISLTSLCIQSCKKLSIPEECLGCLTNLKNLSIGGYCSELKEFPGLNPILRLPLEDLDLQGWKKLKSLPHQLQHLTALKRLKIKNFHRLQALPEWIANLSSLQILSILNCNNLTSLPSVEAMQQLSNLKHLYIGNCPKLGERCAKENGPEWSKISLIPNIYIDGSRIV</sequence>
<dbReference type="InterPro" id="IPR027417">
    <property type="entry name" value="P-loop_NTPase"/>
</dbReference>
<protein>
    <submittedName>
        <fullName evidence="11">Uncharacterized protein</fullName>
    </submittedName>
</protein>
<evidence type="ECO:0000259" key="8">
    <source>
        <dbReference type="Pfam" id="PF23247"/>
    </source>
</evidence>
<dbReference type="Gene3D" id="3.40.50.300">
    <property type="entry name" value="P-loop containing nucleotide triphosphate hydrolases"/>
    <property type="match status" value="1"/>
</dbReference>
<dbReference type="InterPro" id="IPR058922">
    <property type="entry name" value="WHD_DRP"/>
</dbReference>
<evidence type="ECO:0000259" key="6">
    <source>
        <dbReference type="Pfam" id="PF00931"/>
    </source>
</evidence>
<feature type="domain" description="R13L1/DRL21-like LRR repeat region" evidence="10">
    <location>
        <begin position="756"/>
        <end position="879"/>
    </location>
</feature>
<dbReference type="InterPro" id="IPR038005">
    <property type="entry name" value="RX-like_CC"/>
</dbReference>
<dbReference type="InterPro" id="IPR032675">
    <property type="entry name" value="LRR_dom_sf"/>
</dbReference>
<dbReference type="InterPro" id="IPR002182">
    <property type="entry name" value="NB-ARC"/>
</dbReference>
<evidence type="ECO:0000256" key="4">
    <source>
        <dbReference type="ARBA" id="ARBA00022821"/>
    </source>
</evidence>
<organism evidence="11 12">
    <name type="scientific">Rubroshorea leprosula</name>
    <dbReference type="NCBI Taxonomy" id="152421"/>
    <lineage>
        <taxon>Eukaryota</taxon>
        <taxon>Viridiplantae</taxon>
        <taxon>Streptophyta</taxon>
        <taxon>Embryophyta</taxon>
        <taxon>Tracheophyta</taxon>
        <taxon>Spermatophyta</taxon>
        <taxon>Magnoliopsida</taxon>
        <taxon>eudicotyledons</taxon>
        <taxon>Gunneridae</taxon>
        <taxon>Pentapetalae</taxon>
        <taxon>rosids</taxon>
        <taxon>malvids</taxon>
        <taxon>Malvales</taxon>
        <taxon>Dipterocarpaceae</taxon>
        <taxon>Rubroshorea</taxon>
    </lineage>
</organism>
<dbReference type="CDD" id="cd14798">
    <property type="entry name" value="RX-CC_like"/>
    <property type="match status" value="1"/>
</dbReference>
<dbReference type="Gene3D" id="1.10.8.430">
    <property type="entry name" value="Helical domain of apoptotic protease-activating factors"/>
    <property type="match status" value="1"/>
</dbReference>
<evidence type="ECO:0000313" key="11">
    <source>
        <dbReference type="EMBL" id="GKV15660.1"/>
    </source>
</evidence>
<evidence type="ECO:0000256" key="2">
    <source>
        <dbReference type="ARBA" id="ARBA00022737"/>
    </source>
</evidence>
<dbReference type="Pfam" id="PF23559">
    <property type="entry name" value="WHD_DRP"/>
    <property type="match status" value="1"/>
</dbReference>
<evidence type="ECO:0000259" key="10">
    <source>
        <dbReference type="Pfam" id="PF25019"/>
    </source>
</evidence>
<dbReference type="PANTHER" id="PTHR36766:SF70">
    <property type="entry name" value="DISEASE RESISTANCE PROTEIN RGA4"/>
    <property type="match status" value="1"/>
</dbReference>
<dbReference type="PANTHER" id="PTHR36766">
    <property type="entry name" value="PLANT BROAD-SPECTRUM MILDEW RESISTANCE PROTEIN RPW8"/>
    <property type="match status" value="1"/>
</dbReference>